<accession>A0A1H4RWN8</accession>
<sequence length="314" mass="32006">MTDAAVAAAAALDGARSVAVYCHVRPDADTLGSGLGLARVLRARGARVTVSHPGPDLPSGIGLLPGVDGFTAPMADAEVAVAVDCASSERLAGLEESFQGHPVRVVIDHHATNTGFGTVDLIDPAANCTTELVLAVIDALGAELDAGTADCLYAGLITDTGSFRWASPAGHVMASRLLAAGARGRDLSRDLLDSHPRAWFTMVAAVLGSATAVPEAFGGRGAVYAVCRAQDRGPLGWDAAESLIDLLRTAEDCEVAALFKESDSGEWSASLRARTDLDVSEVARGFGGGGHRLAAGYSAAGSGDDVVAAFLARV</sequence>
<dbReference type="SUPFAM" id="SSF64182">
    <property type="entry name" value="DHH phosphoesterases"/>
    <property type="match status" value="1"/>
</dbReference>
<evidence type="ECO:0000313" key="3">
    <source>
        <dbReference type="EMBL" id="SEC36306.1"/>
    </source>
</evidence>
<dbReference type="AlphaFoldDB" id="A0A1H4RWN8"/>
<feature type="domain" description="DDH" evidence="1">
    <location>
        <begin position="18"/>
        <end position="155"/>
    </location>
</feature>
<dbReference type="Gene3D" id="3.90.1640.10">
    <property type="entry name" value="inorganic pyrophosphatase (n-terminal core)"/>
    <property type="match status" value="1"/>
</dbReference>
<name>A0A1H4RWN8_TSUTY</name>
<dbReference type="Pfam" id="PF02272">
    <property type="entry name" value="DHHA1"/>
    <property type="match status" value="1"/>
</dbReference>
<protein>
    <submittedName>
        <fullName evidence="3">Phosphoesterase RecJ domain-containing protein</fullName>
    </submittedName>
</protein>
<proteinExistence type="predicted"/>
<dbReference type="Pfam" id="PF01368">
    <property type="entry name" value="DHH"/>
    <property type="match status" value="1"/>
</dbReference>
<dbReference type="InterPro" id="IPR003156">
    <property type="entry name" value="DHHA1_dom"/>
</dbReference>
<dbReference type="Gene3D" id="3.10.310.30">
    <property type="match status" value="1"/>
</dbReference>
<dbReference type="Proteomes" id="UP000182241">
    <property type="component" value="Unassembled WGS sequence"/>
</dbReference>
<dbReference type="STRING" id="57704.SAMN04489793_2110"/>
<keyword evidence="4" id="KW-1185">Reference proteome</keyword>
<evidence type="ECO:0000313" key="4">
    <source>
        <dbReference type="Proteomes" id="UP000182241"/>
    </source>
</evidence>
<reference evidence="4" key="1">
    <citation type="submission" date="2016-10" db="EMBL/GenBank/DDBJ databases">
        <authorList>
            <person name="Varghese N."/>
            <person name="Submissions S."/>
        </authorList>
    </citation>
    <scope>NUCLEOTIDE SEQUENCE [LARGE SCALE GENOMIC DNA]</scope>
    <source>
        <strain evidence="4">DSM 44234</strain>
    </source>
</reference>
<dbReference type="InterPro" id="IPR001667">
    <property type="entry name" value="DDH_dom"/>
</dbReference>
<dbReference type="OrthoDB" id="9803668at2"/>
<dbReference type="InterPro" id="IPR038763">
    <property type="entry name" value="DHH_sf"/>
</dbReference>
<organism evidence="3 4">
    <name type="scientific">Tsukamurella tyrosinosolvens</name>
    <dbReference type="NCBI Taxonomy" id="57704"/>
    <lineage>
        <taxon>Bacteria</taxon>
        <taxon>Bacillati</taxon>
        <taxon>Actinomycetota</taxon>
        <taxon>Actinomycetes</taxon>
        <taxon>Mycobacteriales</taxon>
        <taxon>Tsukamurellaceae</taxon>
        <taxon>Tsukamurella</taxon>
    </lineage>
</organism>
<gene>
    <name evidence="3" type="ORF">SAMN04489793_2110</name>
</gene>
<dbReference type="PANTHER" id="PTHR47618">
    <property type="entry name" value="BIFUNCTIONAL OLIGORIBONUCLEASE AND PAP PHOSPHATASE NRNA"/>
    <property type="match status" value="1"/>
</dbReference>
<dbReference type="EMBL" id="FNSA01000003">
    <property type="protein sequence ID" value="SEC36306.1"/>
    <property type="molecule type" value="Genomic_DNA"/>
</dbReference>
<dbReference type="RefSeq" id="WP_068524964.1">
    <property type="nucleotide sequence ID" value="NZ_CBDRGN010000001.1"/>
</dbReference>
<dbReference type="GO" id="GO:0003676">
    <property type="term" value="F:nucleic acid binding"/>
    <property type="evidence" value="ECO:0007669"/>
    <property type="project" value="InterPro"/>
</dbReference>
<evidence type="ECO:0000259" key="1">
    <source>
        <dbReference type="Pfam" id="PF01368"/>
    </source>
</evidence>
<dbReference type="KEGG" id="tsm:ASU32_09300"/>
<feature type="domain" description="DHHA1" evidence="2">
    <location>
        <begin position="238"/>
        <end position="311"/>
    </location>
</feature>
<dbReference type="InterPro" id="IPR051319">
    <property type="entry name" value="Oligoribo/pAp-PDE_c-di-AMP_PDE"/>
</dbReference>
<dbReference type="PANTHER" id="PTHR47618:SF1">
    <property type="entry name" value="BIFUNCTIONAL OLIGORIBONUCLEASE AND PAP PHOSPHATASE NRNA"/>
    <property type="match status" value="1"/>
</dbReference>
<dbReference type="GeneID" id="300999051"/>
<evidence type="ECO:0000259" key="2">
    <source>
        <dbReference type="Pfam" id="PF02272"/>
    </source>
</evidence>